<organism evidence="1 2">
    <name type="scientific">Jeotgalibacillus terrae</name>
    <dbReference type="NCBI Taxonomy" id="587735"/>
    <lineage>
        <taxon>Bacteria</taxon>
        <taxon>Bacillati</taxon>
        <taxon>Bacillota</taxon>
        <taxon>Bacilli</taxon>
        <taxon>Bacillales</taxon>
        <taxon>Caryophanaceae</taxon>
        <taxon>Jeotgalibacillus</taxon>
    </lineage>
</organism>
<protein>
    <submittedName>
        <fullName evidence="1">Uncharacterized protein</fullName>
    </submittedName>
</protein>
<sequence length="66" mass="7523">MDEEVFTELVLRLAQEHKLIPYLERVTKIQSIKALLDSCAGPGEIEAKTQEIILIAYNRLQLKAVK</sequence>
<keyword evidence="2" id="KW-1185">Reference proteome</keyword>
<name>A0ABW5ZNC1_9BACL</name>
<evidence type="ECO:0000313" key="1">
    <source>
        <dbReference type="EMBL" id="MFD2913960.1"/>
    </source>
</evidence>
<reference evidence="2" key="1">
    <citation type="journal article" date="2019" name="Int. J. Syst. Evol. Microbiol.">
        <title>The Global Catalogue of Microorganisms (GCM) 10K type strain sequencing project: providing services to taxonomists for standard genome sequencing and annotation.</title>
        <authorList>
            <consortium name="The Broad Institute Genomics Platform"/>
            <consortium name="The Broad Institute Genome Sequencing Center for Infectious Disease"/>
            <person name="Wu L."/>
            <person name="Ma J."/>
        </authorList>
    </citation>
    <scope>NUCLEOTIDE SEQUENCE [LARGE SCALE GENOMIC DNA]</scope>
    <source>
        <strain evidence="2">KCTC 13528</strain>
    </source>
</reference>
<dbReference type="EMBL" id="JBHUPG010000053">
    <property type="protein sequence ID" value="MFD2913960.1"/>
    <property type="molecule type" value="Genomic_DNA"/>
</dbReference>
<dbReference type="RefSeq" id="WP_204731015.1">
    <property type="nucleotide sequence ID" value="NZ_JAFBDK010000034.1"/>
</dbReference>
<evidence type="ECO:0000313" key="2">
    <source>
        <dbReference type="Proteomes" id="UP001597561"/>
    </source>
</evidence>
<accession>A0ABW5ZNC1</accession>
<proteinExistence type="predicted"/>
<dbReference type="Proteomes" id="UP001597561">
    <property type="component" value="Unassembled WGS sequence"/>
</dbReference>
<gene>
    <name evidence="1" type="ORF">ACFS5P_18875</name>
</gene>
<comment type="caution">
    <text evidence="1">The sequence shown here is derived from an EMBL/GenBank/DDBJ whole genome shotgun (WGS) entry which is preliminary data.</text>
</comment>